<feature type="compositionally biased region" description="Low complexity" evidence="1">
    <location>
        <begin position="115"/>
        <end position="124"/>
    </location>
</feature>
<dbReference type="FunFam" id="1.10.8.60:FF:000030">
    <property type="entry name" value="replication factor C subunit 3"/>
    <property type="match status" value="1"/>
</dbReference>
<reference evidence="2" key="1">
    <citation type="journal article" date="2023" name="Plant J.">
        <title>Genome sequences and population genomics provide insights into the demographic history, inbreeding, and mutation load of two 'living fossil' tree species of Dipteronia.</title>
        <authorList>
            <person name="Feng Y."/>
            <person name="Comes H.P."/>
            <person name="Chen J."/>
            <person name="Zhu S."/>
            <person name="Lu R."/>
            <person name="Zhang X."/>
            <person name="Li P."/>
            <person name="Qiu J."/>
            <person name="Olsen K.M."/>
            <person name="Qiu Y."/>
        </authorList>
    </citation>
    <scope>NUCLEOTIDE SEQUENCE</scope>
    <source>
        <strain evidence="2">NBL</strain>
    </source>
</reference>
<evidence type="ECO:0000313" key="2">
    <source>
        <dbReference type="EMBL" id="KAK3224151.1"/>
    </source>
</evidence>
<feature type="region of interest" description="Disordered" evidence="1">
    <location>
        <begin position="107"/>
        <end position="160"/>
    </location>
</feature>
<feature type="compositionally biased region" description="Basic and acidic residues" evidence="1">
    <location>
        <begin position="24"/>
        <end position="41"/>
    </location>
</feature>
<dbReference type="InterPro" id="IPR027417">
    <property type="entry name" value="P-loop_NTPase"/>
</dbReference>
<protein>
    <submittedName>
        <fullName evidence="2">Uncharacterized protein</fullName>
    </submittedName>
</protein>
<dbReference type="InterPro" id="IPR008921">
    <property type="entry name" value="DNA_pol3_clamp-load_cplx_C"/>
</dbReference>
<evidence type="ECO:0000313" key="3">
    <source>
        <dbReference type="Proteomes" id="UP001281410"/>
    </source>
</evidence>
<feature type="region of interest" description="Disordered" evidence="1">
    <location>
        <begin position="1"/>
        <end position="94"/>
    </location>
</feature>
<dbReference type="GO" id="GO:0005663">
    <property type="term" value="C:DNA replication factor C complex"/>
    <property type="evidence" value="ECO:0007669"/>
    <property type="project" value="TreeGrafter"/>
</dbReference>
<gene>
    <name evidence="2" type="ORF">Dsin_011176</name>
</gene>
<keyword evidence="3" id="KW-1185">Reference proteome</keyword>
<dbReference type="GO" id="GO:0006261">
    <property type="term" value="P:DNA-templated DNA replication"/>
    <property type="evidence" value="ECO:0007669"/>
    <property type="project" value="TreeGrafter"/>
</dbReference>
<organism evidence="2 3">
    <name type="scientific">Dipteronia sinensis</name>
    <dbReference type="NCBI Taxonomy" id="43782"/>
    <lineage>
        <taxon>Eukaryota</taxon>
        <taxon>Viridiplantae</taxon>
        <taxon>Streptophyta</taxon>
        <taxon>Embryophyta</taxon>
        <taxon>Tracheophyta</taxon>
        <taxon>Spermatophyta</taxon>
        <taxon>Magnoliopsida</taxon>
        <taxon>eudicotyledons</taxon>
        <taxon>Gunneridae</taxon>
        <taxon>Pentapetalae</taxon>
        <taxon>rosids</taxon>
        <taxon>malvids</taxon>
        <taxon>Sapindales</taxon>
        <taxon>Sapindaceae</taxon>
        <taxon>Hippocastanoideae</taxon>
        <taxon>Acereae</taxon>
        <taxon>Dipteronia</taxon>
    </lineage>
</organism>
<dbReference type="Proteomes" id="UP001281410">
    <property type="component" value="Unassembled WGS sequence"/>
</dbReference>
<name>A0AAE0EDC6_9ROSI</name>
<dbReference type="SUPFAM" id="SSF52540">
    <property type="entry name" value="P-loop containing nucleoside triphosphate hydrolases"/>
    <property type="match status" value="1"/>
</dbReference>
<dbReference type="AlphaFoldDB" id="A0AAE0EDC6"/>
<dbReference type="Gene3D" id="3.40.50.300">
    <property type="entry name" value="P-loop containing nucleotide triphosphate hydrolases"/>
    <property type="match status" value="1"/>
</dbReference>
<dbReference type="Gene3D" id="1.20.272.10">
    <property type="match status" value="1"/>
</dbReference>
<dbReference type="GO" id="GO:0003677">
    <property type="term" value="F:DNA binding"/>
    <property type="evidence" value="ECO:0007669"/>
    <property type="project" value="InterPro"/>
</dbReference>
<dbReference type="GO" id="GO:0005634">
    <property type="term" value="C:nucleus"/>
    <property type="evidence" value="ECO:0007669"/>
    <property type="project" value="TreeGrafter"/>
</dbReference>
<evidence type="ECO:0000256" key="1">
    <source>
        <dbReference type="SAM" id="MobiDB-lite"/>
    </source>
</evidence>
<dbReference type="SUPFAM" id="SSF48019">
    <property type="entry name" value="post-AAA+ oligomerization domain-like"/>
    <property type="match status" value="1"/>
</dbReference>
<dbReference type="PANTHER" id="PTHR11669">
    <property type="entry name" value="REPLICATION FACTOR C / DNA POLYMERASE III GAMMA-TAU SUBUNIT"/>
    <property type="match status" value="1"/>
</dbReference>
<dbReference type="Pfam" id="PF22534">
    <property type="entry name" value="RFC_C"/>
    <property type="match status" value="1"/>
</dbReference>
<sequence length="723" mass="80829">METSSRYGNGGRGRSGYEPSDTETDWHDSPWRDVPRNRREVNGSGYSPEAVVISPTKRRQRHVHKSPVLITRNRNVSPLSKSERRRHASSSSISIGDKVESFISKKGGSFQSNYSRRSVSASRLRANDDNNSYGHTENVIRRSTTPPPTHMRKSPVGVGGGGELNELVANVKLSARGGGGLMTKNGPNNFDSTDSISPGDIFFSRDVIPKMGVTHGHLMYPRPMLFSQAESCCVDHVHDVDVDDHHPNNKISTSSGFSSSRATVSRRSTNSSYKLSSGNDSRISDASGKTTESSKKFTANRRKSKSDAWFSCVRKGSCRTSKSSPEKRRPFDEATYIEKAFVVENLRQFLADKHRPTSLNGFICHKHQAQLLKQLVSDDSCPHILFKGPSGSGKRALAMALLREIYGDPSWNVSSDLQYFPVQEKRPMQMQVLVPLTSSAHHAELNVNLEANAKHALMGLVKEIITSHAITPEVSTANFKSDYKVIVLYEVDQAAENIQHLIKWIMDCYTDACKLILCCEDDAGILESVKNRCKVIKVDAPVTHEIMEVLIQIARKEDFDLPMSFAAKIATKSKQNLRKAIMALESCKAHNYPFVDDQPIALGWEEILIELAAEILDDPSTKSIICQLSVYFSGLFFIREKIQKLLVDFVHPKLILLKLVEQFLKGVEASLKREVYYWHAYYDKRLPTGTTALLKLEEFVAKFMSIYRKGSGNAKVHHLHGNA</sequence>
<dbReference type="Gene3D" id="1.10.8.60">
    <property type="match status" value="1"/>
</dbReference>
<feature type="compositionally biased region" description="Low complexity" evidence="1">
    <location>
        <begin position="252"/>
        <end position="272"/>
    </location>
</feature>
<dbReference type="EMBL" id="JANJYJ010000003">
    <property type="protein sequence ID" value="KAK3224151.1"/>
    <property type="molecule type" value="Genomic_DNA"/>
</dbReference>
<feature type="region of interest" description="Disordered" evidence="1">
    <location>
        <begin position="245"/>
        <end position="299"/>
    </location>
</feature>
<dbReference type="InterPro" id="IPR050238">
    <property type="entry name" value="DNA_Rep/Repair_Clamp_Loader"/>
</dbReference>
<dbReference type="FunFam" id="3.40.50.300:FF:001503">
    <property type="entry name" value="Replication factor C subunit 3"/>
    <property type="match status" value="1"/>
</dbReference>
<feature type="compositionally biased region" description="Basic residues" evidence="1">
    <location>
        <begin position="56"/>
        <end position="65"/>
    </location>
</feature>
<comment type="caution">
    <text evidence="2">The sequence shown here is derived from an EMBL/GenBank/DDBJ whole genome shotgun (WGS) entry which is preliminary data.</text>
</comment>
<accession>A0AAE0EDC6</accession>
<dbReference type="GO" id="GO:0003689">
    <property type="term" value="F:DNA clamp loader activity"/>
    <property type="evidence" value="ECO:0007669"/>
    <property type="project" value="TreeGrafter"/>
</dbReference>
<proteinExistence type="predicted"/>
<dbReference type="PANTHER" id="PTHR11669:SF25">
    <property type="entry name" value="OS02G0704966 PROTEIN"/>
    <property type="match status" value="1"/>
</dbReference>
<dbReference type="GO" id="GO:0006281">
    <property type="term" value="P:DNA repair"/>
    <property type="evidence" value="ECO:0007669"/>
    <property type="project" value="TreeGrafter"/>
</dbReference>
<dbReference type="Pfam" id="PF21960">
    <property type="entry name" value="RCF1-5-like_lid"/>
    <property type="match status" value="1"/>
</dbReference>